<dbReference type="EMBL" id="DXEV01000048">
    <property type="protein sequence ID" value="HIX56353.1"/>
    <property type="molecule type" value="Genomic_DNA"/>
</dbReference>
<dbReference type="InterPro" id="IPR007398">
    <property type="entry name" value="BioG"/>
</dbReference>
<comment type="caution">
    <text evidence="1">The sequence shown here is derived from an EMBL/GenBank/DDBJ whole genome shotgun (WGS) entry which is preliminary data.</text>
</comment>
<reference evidence="1" key="1">
    <citation type="journal article" date="2021" name="PeerJ">
        <title>Extensive microbial diversity within the chicken gut microbiome revealed by metagenomics and culture.</title>
        <authorList>
            <person name="Gilroy R."/>
            <person name="Ravi A."/>
            <person name="Getino M."/>
            <person name="Pursley I."/>
            <person name="Horton D.L."/>
            <person name="Alikhan N.F."/>
            <person name="Baker D."/>
            <person name="Gharbi K."/>
            <person name="Hall N."/>
            <person name="Watson M."/>
            <person name="Adriaenssens E.M."/>
            <person name="Foster-Nyarko E."/>
            <person name="Jarju S."/>
            <person name="Secka A."/>
            <person name="Antonio M."/>
            <person name="Oren A."/>
            <person name="Chaudhuri R.R."/>
            <person name="La Ragione R."/>
            <person name="Hildebrand F."/>
            <person name="Pallen M.J."/>
        </authorList>
    </citation>
    <scope>NUCLEOTIDE SEQUENCE</scope>
    <source>
        <strain evidence="1">USASDec5-558</strain>
    </source>
</reference>
<dbReference type="Proteomes" id="UP000886829">
    <property type="component" value="Unassembled WGS sequence"/>
</dbReference>
<reference evidence="1" key="2">
    <citation type="submission" date="2021-04" db="EMBL/GenBank/DDBJ databases">
        <authorList>
            <person name="Gilroy R."/>
        </authorList>
    </citation>
    <scope>NUCLEOTIDE SEQUENCE</scope>
    <source>
        <strain evidence="1">USASDec5-558</strain>
    </source>
</reference>
<evidence type="ECO:0000313" key="2">
    <source>
        <dbReference type="Proteomes" id="UP000886829"/>
    </source>
</evidence>
<proteinExistence type="predicted"/>
<sequence length="311" mass="34264">MQITPLKLLGKPTAAVQLAPCSPAQHGFHAESTNNTTLRLFFAGFGQDPQLFSQCLTAYRAVPSELAPLDAKGSSASDAEPQSHIAVYMLSHYGDWVLHSDQGVAQLQAELSASKAISPQCDPAWRELQELVRSCARVEIVAWSFGVRAALAYMGVLSPEILAGKTIKAIAVCGTVEAVDDAYGIPAATYSHMCRALLHPRLGPKTMHGFAQQVTTKADLLSCFQNYYRNADLQQLGTELLVLPHLQLPDGDTWRFTHMYLSKYDAIFALNNAQASWLRYGLSVEQCTLLEDEHLPMQTLQHLLCAQRWHV</sequence>
<dbReference type="Pfam" id="PF04301">
    <property type="entry name" value="BioG"/>
    <property type="match status" value="1"/>
</dbReference>
<accession>A0A9D1WCK9</accession>
<dbReference type="AlphaFoldDB" id="A0A9D1WCK9"/>
<gene>
    <name evidence="1" type="ORF">H9850_02655</name>
</gene>
<evidence type="ECO:0000313" key="1">
    <source>
        <dbReference type="EMBL" id="HIX56353.1"/>
    </source>
</evidence>
<name>A0A9D1WCK9_9GAMM</name>
<organism evidence="1 2">
    <name type="scientific">Candidatus Anaerobiospirillum pullistercoris</name>
    <dbReference type="NCBI Taxonomy" id="2838452"/>
    <lineage>
        <taxon>Bacteria</taxon>
        <taxon>Pseudomonadati</taxon>
        <taxon>Pseudomonadota</taxon>
        <taxon>Gammaproteobacteria</taxon>
        <taxon>Aeromonadales</taxon>
        <taxon>Succinivibrionaceae</taxon>
        <taxon>Anaerobiospirillum</taxon>
    </lineage>
</organism>
<protein>
    <submittedName>
        <fullName evidence="1">DUF452 family protein</fullName>
    </submittedName>
</protein>